<gene>
    <name evidence="1" type="ORF">appser6_21500</name>
</gene>
<protein>
    <submittedName>
        <fullName evidence="1">Uncharacterized protein</fullName>
    </submittedName>
</protein>
<reference evidence="1 2" key="1">
    <citation type="journal article" date="2010" name="J. Bacteriol.">
        <title>Comparative genomic characterization of Actinobacillus pleuropneumoniae.</title>
        <authorList>
            <person name="Xu Z."/>
            <person name="Chen X."/>
            <person name="Li L."/>
            <person name="Li T."/>
            <person name="Wang S."/>
            <person name="Chen H."/>
            <person name="Zhou R."/>
        </authorList>
    </citation>
    <scope>NUCLEOTIDE SEQUENCE [LARGE SCALE GENOMIC DNA]</scope>
    <source>
        <strain evidence="1 2">Femo</strain>
    </source>
</reference>
<organism evidence="1 2">
    <name type="scientific">Actinobacillus pleuropneumoniae serovar 6 str. Femo</name>
    <dbReference type="NCBI Taxonomy" id="754256"/>
    <lineage>
        <taxon>Bacteria</taxon>
        <taxon>Pseudomonadati</taxon>
        <taxon>Pseudomonadota</taxon>
        <taxon>Gammaproteobacteria</taxon>
        <taxon>Pasteurellales</taxon>
        <taxon>Pasteurellaceae</taxon>
        <taxon>Actinobacillus</taxon>
    </lineage>
</organism>
<name>A0A828PRP4_ACTPL</name>
<evidence type="ECO:0000313" key="1">
    <source>
        <dbReference type="EMBL" id="EFM90940.1"/>
    </source>
</evidence>
<dbReference type="Proteomes" id="UP000005341">
    <property type="component" value="Unassembled WGS sequence"/>
</dbReference>
<accession>A0A828PRP4</accession>
<evidence type="ECO:0000313" key="2">
    <source>
        <dbReference type="Proteomes" id="UP000005341"/>
    </source>
</evidence>
<sequence>MFCQSAYYQKKSQAVIFAKFFTNSTACLSSEYYCLPE</sequence>
<dbReference type="AlphaFoldDB" id="A0A828PRP4"/>
<dbReference type="EMBL" id="ADOG01000041">
    <property type="protein sequence ID" value="EFM90940.1"/>
    <property type="molecule type" value="Genomic_DNA"/>
</dbReference>
<proteinExistence type="predicted"/>
<comment type="caution">
    <text evidence="1">The sequence shown here is derived from an EMBL/GenBank/DDBJ whole genome shotgun (WGS) entry which is preliminary data.</text>
</comment>